<organism evidence="3 4">
    <name type="scientific">Rubritalea tangerina</name>
    <dbReference type="NCBI Taxonomy" id="430798"/>
    <lineage>
        <taxon>Bacteria</taxon>
        <taxon>Pseudomonadati</taxon>
        <taxon>Verrucomicrobiota</taxon>
        <taxon>Verrucomicrobiia</taxon>
        <taxon>Verrucomicrobiales</taxon>
        <taxon>Rubritaleaceae</taxon>
        <taxon>Rubritalea</taxon>
    </lineage>
</organism>
<dbReference type="PROSITE" id="PS50206">
    <property type="entry name" value="RHODANESE_3"/>
    <property type="match status" value="1"/>
</dbReference>
<evidence type="ECO:0000313" key="3">
    <source>
        <dbReference type="EMBL" id="MFD2157287.1"/>
    </source>
</evidence>
<dbReference type="PROSITE" id="PS00380">
    <property type="entry name" value="RHODANESE_1"/>
    <property type="match status" value="1"/>
</dbReference>
<accession>A0ABW4Z6F6</accession>
<keyword evidence="4" id="KW-1185">Reference proteome</keyword>
<dbReference type="InterPro" id="IPR001307">
    <property type="entry name" value="Thiosulphate_STrfase_CS"/>
</dbReference>
<reference evidence="4" key="1">
    <citation type="journal article" date="2019" name="Int. J. Syst. Evol. Microbiol.">
        <title>The Global Catalogue of Microorganisms (GCM) 10K type strain sequencing project: providing services to taxonomists for standard genome sequencing and annotation.</title>
        <authorList>
            <consortium name="The Broad Institute Genomics Platform"/>
            <consortium name="The Broad Institute Genome Sequencing Center for Infectious Disease"/>
            <person name="Wu L."/>
            <person name="Ma J."/>
        </authorList>
    </citation>
    <scope>NUCLEOTIDE SEQUENCE [LARGE SCALE GENOMIC DNA]</scope>
    <source>
        <strain evidence="4">CCUG 57942</strain>
    </source>
</reference>
<feature type="domain" description="Rhodanese" evidence="2">
    <location>
        <begin position="61"/>
        <end position="113"/>
    </location>
</feature>
<name>A0ABW4Z6F6_9BACT</name>
<dbReference type="Gene3D" id="3.40.250.10">
    <property type="entry name" value="Rhodanese-like domain"/>
    <property type="match status" value="1"/>
</dbReference>
<keyword evidence="1" id="KW-0732">Signal</keyword>
<dbReference type="SUPFAM" id="SSF52821">
    <property type="entry name" value="Rhodanese/Cell cycle control phosphatase"/>
    <property type="match status" value="1"/>
</dbReference>
<feature type="signal peptide" evidence="1">
    <location>
        <begin position="1"/>
        <end position="20"/>
    </location>
</feature>
<gene>
    <name evidence="3" type="ORF">ACFSW8_00070</name>
</gene>
<dbReference type="Proteomes" id="UP001597389">
    <property type="component" value="Unassembled WGS sequence"/>
</dbReference>
<dbReference type="InterPro" id="IPR001763">
    <property type="entry name" value="Rhodanese-like_dom"/>
</dbReference>
<evidence type="ECO:0000313" key="4">
    <source>
        <dbReference type="Proteomes" id="UP001597389"/>
    </source>
</evidence>
<sequence>MKWLFLISVSFALPFTTAFADGHLAGAKAPTDDSTGIHELEEKKKMKFGEISVSELQEAMKKGSVTILDVNGLEKFNAGHVPGALHFESMDEAALAKALPEDKATLIVAYCGGPT</sequence>
<evidence type="ECO:0000256" key="1">
    <source>
        <dbReference type="SAM" id="SignalP"/>
    </source>
</evidence>
<evidence type="ECO:0000259" key="2">
    <source>
        <dbReference type="PROSITE" id="PS50206"/>
    </source>
</evidence>
<comment type="caution">
    <text evidence="3">The sequence shown here is derived from an EMBL/GenBank/DDBJ whole genome shotgun (WGS) entry which is preliminary data.</text>
</comment>
<dbReference type="EMBL" id="JBHUJB010000004">
    <property type="protein sequence ID" value="MFD2157287.1"/>
    <property type="molecule type" value="Genomic_DNA"/>
</dbReference>
<proteinExistence type="predicted"/>
<protein>
    <submittedName>
        <fullName evidence="3">Rhodanese-like domain-containing protein</fullName>
    </submittedName>
</protein>
<dbReference type="RefSeq" id="WP_377177140.1">
    <property type="nucleotide sequence ID" value="NZ_JBHUJB010000004.1"/>
</dbReference>
<dbReference type="Pfam" id="PF00581">
    <property type="entry name" value="Rhodanese"/>
    <property type="match status" value="1"/>
</dbReference>
<dbReference type="InterPro" id="IPR036873">
    <property type="entry name" value="Rhodanese-like_dom_sf"/>
</dbReference>
<feature type="chain" id="PRO_5045497892" evidence="1">
    <location>
        <begin position="21"/>
        <end position="115"/>
    </location>
</feature>